<proteinExistence type="predicted"/>
<dbReference type="Proteomes" id="UP000236291">
    <property type="component" value="Unassembled WGS sequence"/>
</dbReference>
<dbReference type="AlphaFoldDB" id="A0A2K3P9S4"/>
<reference evidence="1 2" key="2">
    <citation type="journal article" date="2017" name="Front. Plant Sci.">
        <title>Gene Classification and Mining of Molecular Markers Useful in Red Clover (Trifolium pratense) Breeding.</title>
        <authorList>
            <person name="Istvanek J."/>
            <person name="Dluhosova J."/>
            <person name="Dluhos P."/>
            <person name="Patkova L."/>
            <person name="Nedelnik J."/>
            <person name="Repkova J."/>
        </authorList>
    </citation>
    <scope>NUCLEOTIDE SEQUENCE [LARGE SCALE GENOMIC DNA]</scope>
    <source>
        <strain evidence="2">cv. Tatra</strain>
        <tissue evidence="1">Young leaves</tissue>
    </source>
</reference>
<sequence length="189" mass="20376">MDGLLKAKYEHGKGNTLTVSGGLRAGKLMKLTADLCIGNPITIGGALVIDLGWLNFSIQVEMLVNGGWVNDNKIGFRFKMGQFCNIDNSVAQFGIYNKDGNGIGISTQMEVLTQREGKVLNKDCKVKGLYCCKENRGKLEWGRTTLRAPASHPCLDSVKGASHPCLDSVKGSFFVPHCGQEQVPVAGSN</sequence>
<name>A0A2K3P9S4_TRIPR</name>
<evidence type="ECO:0000313" key="1">
    <source>
        <dbReference type="EMBL" id="PNY12014.1"/>
    </source>
</evidence>
<protein>
    <submittedName>
        <fullName evidence="1">Uncharacterized protein</fullName>
    </submittedName>
</protein>
<reference evidence="1 2" key="1">
    <citation type="journal article" date="2014" name="Am. J. Bot.">
        <title>Genome assembly and annotation for red clover (Trifolium pratense; Fabaceae).</title>
        <authorList>
            <person name="Istvanek J."/>
            <person name="Jaros M."/>
            <person name="Krenek A."/>
            <person name="Repkova J."/>
        </authorList>
    </citation>
    <scope>NUCLEOTIDE SEQUENCE [LARGE SCALE GENOMIC DNA]</scope>
    <source>
        <strain evidence="2">cv. Tatra</strain>
        <tissue evidence="1">Young leaves</tissue>
    </source>
</reference>
<organism evidence="1 2">
    <name type="scientific">Trifolium pratense</name>
    <name type="common">Red clover</name>
    <dbReference type="NCBI Taxonomy" id="57577"/>
    <lineage>
        <taxon>Eukaryota</taxon>
        <taxon>Viridiplantae</taxon>
        <taxon>Streptophyta</taxon>
        <taxon>Embryophyta</taxon>
        <taxon>Tracheophyta</taxon>
        <taxon>Spermatophyta</taxon>
        <taxon>Magnoliopsida</taxon>
        <taxon>eudicotyledons</taxon>
        <taxon>Gunneridae</taxon>
        <taxon>Pentapetalae</taxon>
        <taxon>rosids</taxon>
        <taxon>fabids</taxon>
        <taxon>Fabales</taxon>
        <taxon>Fabaceae</taxon>
        <taxon>Papilionoideae</taxon>
        <taxon>50 kb inversion clade</taxon>
        <taxon>NPAAA clade</taxon>
        <taxon>Hologalegina</taxon>
        <taxon>IRL clade</taxon>
        <taxon>Trifolieae</taxon>
        <taxon>Trifolium</taxon>
    </lineage>
</organism>
<evidence type="ECO:0000313" key="2">
    <source>
        <dbReference type="Proteomes" id="UP000236291"/>
    </source>
</evidence>
<accession>A0A2K3P9S4</accession>
<dbReference type="EMBL" id="ASHM01004974">
    <property type="protein sequence ID" value="PNY12014.1"/>
    <property type="molecule type" value="Genomic_DNA"/>
</dbReference>
<gene>
    <name evidence="1" type="ORF">L195_g008635</name>
</gene>
<comment type="caution">
    <text evidence="1">The sequence shown here is derived from an EMBL/GenBank/DDBJ whole genome shotgun (WGS) entry which is preliminary data.</text>
</comment>